<evidence type="ECO:0000313" key="1">
    <source>
        <dbReference type="EMBL" id="PWN55524.1"/>
    </source>
</evidence>
<dbReference type="EMBL" id="QEQK01000010">
    <property type="protein sequence ID" value="PWN55524.1"/>
    <property type="molecule type" value="Genomic_DNA"/>
</dbReference>
<comment type="caution">
    <text evidence="1">The sequence shown here is derived from an EMBL/GenBank/DDBJ whole genome shotgun (WGS) entry which is preliminary data.</text>
</comment>
<evidence type="ECO:0008006" key="3">
    <source>
        <dbReference type="Google" id="ProtNLM"/>
    </source>
</evidence>
<sequence>MKLDSDIWPVPGAFAPRLLKGADGTLDDEFHAATFKHGCWLDELERRLENQAFSNGPAPTAADSWLLLAIAWVQRAIDRFDVATSDNSTRVLAPYRQQLGPSLARWVKSFSAIEGVVGEAPPYWDNFPLFNH</sequence>
<keyword evidence="2" id="KW-1185">Reference proteome</keyword>
<dbReference type="InterPro" id="IPR036282">
    <property type="entry name" value="Glutathione-S-Trfase_C_sf"/>
</dbReference>
<dbReference type="SUPFAM" id="SSF47616">
    <property type="entry name" value="GST C-terminal domain-like"/>
    <property type="match status" value="1"/>
</dbReference>
<dbReference type="AlphaFoldDB" id="A0A363UJD0"/>
<dbReference type="Proteomes" id="UP000251800">
    <property type="component" value="Unassembled WGS sequence"/>
</dbReference>
<dbReference type="RefSeq" id="WP_109720763.1">
    <property type="nucleotide sequence ID" value="NZ_QEQK01000010.1"/>
</dbReference>
<gene>
    <name evidence="1" type="ORF">DEH80_12090</name>
</gene>
<organism evidence="1 2">
    <name type="scientific">Abyssibacter profundi</name>
    <dbReference type="NCBI Taxonomy" id="2182787"/>
    <lineage>
        <taxon>Bacteria</taxon>
        <taxon>Pseudomonadati</taxon>
        <taxon>Pseudomonadota</taxon>
        <taxon>Gammaproteobacteria</taxon>
        <taxon>Chromatiales</taxon>
        <taxon>Oceanococcaceae</taxon>
        <taxon>Abyssibacter</taxon>
    </lineage>
</organism>
<protein>
    <recommendedName>
        <fullName evidence="3">GST C-terminal domain-containing protein</fullName>
    </recommendedName>
</protein>
<reference evidence="1 2" key="1">
    <citation type="submission" date="2018-05" db="EMBL/GenBank/DDBJ databases">
        <title>Abyssibacter profundi OUC007T gen. nov., sp. nov, a marine bacterium isolated from seawater of the Mariana Trench.</title>
        <authorList>
            <person name="Zhou S."/>
        </authorList>
    </citation>
    <scope>NUCLEOTIDE SEQUENCE [LARGE SCALE GENOMIC DNA]</scope>
    <source>
        <strain evidence="1 2">OUC007</strain>
    </source>
</reference>
<proteinExistence type="predicted"/>
<name>A0A363UJD0_9GAMM</name>
<evidence type="ECO:0000313" key="2">
    <source>
        <dbReference type="Proteomes" id="UP000251800"/>
    </source>
</evidence>
<accession>A0A363UJD0</accession>